<dbReference type="KEGG" id="stax:MC45_05005"/>
<dbReference type="AlphaFoldDB" id="A0A097EE81"/>
<dbReference type="Proteomes" id="UP000033200">
    <property type="component" value="Chromosome"/>
</dbReference>
<name>A0A097EE81_9SPHN</name>
<feature type="transmembrane region" description="Helical" evidence="1">
    <location>
        <begin position="12"/>
        <end position="35"/>
    </location>
</feature>
<gene>
    <name evidence="2" type="ORF">MC45_05005</name>
</gene>
<organism evidence="2 3">
    <name type="scientific">Sphingomonas taxi</name>
    <dbReference type="NCBI Taxonomy" id="1549858"/>
    <lineage>
        <taxon>Bacteria</taxon>
        <taxon>Pseudomonadati</taxon>
        <taxon>Pseudomonadota</taxon>
        <taxon>Alphaproteobacteria</taxon>
        <taxon>Sphingomonadales</taxon>
        <taxon>Sphingomonadaceae</taxon>
        <taxon>Sphingomonas</taxon>
    </lineage>
</organism>
<accession>A0A097EE81</accession>
<keyword evidence="3" id="KW-1185">Reference proteome</keyword>
<keyword evidence="1" id="KW-1133">Transmembrane helix</keyword>
<dbReference type="RefSeq" id="WP_038660304.1">
    <property type="nucleotide sequence ID" value="NZ_CP009571.1"/>
</dbReference>
<dbReference type="STRING" id="1549858.MC45_05005"/>
<proteinExistence type="predicted"/>
<evidence type="ECO:0000313" key="3">
    <source>
        <dbReference type="Proteomes" id="UP000033200"/>
    </source>
</evidence>
<evidence type="ECO:0000256" key="1">
    <source>
        <dbReference type="SAM" id="Phobius"/>
    </source>
</evidence>
<keyword evidence="1" id="KW-0812">Transmembrane</keyword>
<protein>
    <submittedName>
        <fullName evidence="2">Uncharacterized protein</fullName>
    </submittedName>
</protein>
<keyword evidence="1" id="KW-0472">Membrane</keyword>
<reference evidence="2 3" key="1">
    <citation type="submission" date="2014-09" db="EMBL/GenBank/DDBJ databases">
        <title>Using Illumina technology Improving SMRT sequencing Genome Assembly by RASTools.</title>
        <authorList>
            <person name="Zhou Y."/>
            <person name="Ma T."/>
            <person name="Liu T."/>
        </authorList>
    </citation>
    <scope>NUCLEOTIDE SEQUENCE [LARGE SCALE GENOMIC DNA]</scope>
    <source>
        <strain evidence="2 3">ATCC 55669</strain>
    </source>
</reference>
<evidence type="ECO:0000313" key="2">
    <source>
        <dbReference type="EMBL" id="AIT05871.1"/>
    </source>
</evidence>
<dbReference type="EMBL" id="CP009571">
    <property type="protein sequence ID" value="AIT05871.1"/>
    <property type="molecule type" value="Genomic_DNA"/>
</dbReference>
<feature type="transmembrane region" description="Helical" evidence="1">
    <location>
        <begin position="41"/>
        <end position="62"/>
    </location>
</feature>
<dbReference type="HOGENOM" id="CLU_2636231_0_0_5"/>
<sequence>MSPFYRKVIHVGPAVLLVIAAINFVGSLALVFGVPVRPNPLFGLSASLTSALLPLIAAFVLLRFDQWFASTQTGVDQ</sequence>